<feature type="compositionally biased region" description="Pro residues" evidence="1">
    <location>
        <begin position="179"/>
        <end position="189"/>
    </location>
</feature>
<comment type="caution">
    <text evidence="2">The sequence shown here is derived from an EMBL/GenBank/DDBJ whole genome shotgun (WGS) entry which is preliminary data.</text>
</comment>
<organism evidence="2 3">
    <name type="scientific">Mycena alexandri</name>
    <dbReference type="NCBI Taxonomy" id="1745969"/>
    <lineage>
        <taxon>Eukaryota</taxon>
        <taxon>Fungi</taxon>
        <taxon>Dikarya</taxon>
        <taxon>Basidiomycota</taxon>
        <taxon>Agaricomycotina</taxon>
        <taxon>Agaricomycetes</taxon>
        <taxon>Agaricomycetidae</taxon>
        <taxon>Agaricales</taxon>
        <taxon>Marasmiineae</taxon>
        <taxon>Mycenaceae</taxon>
        <taxon>Mycena</taxon>
    </lineage>
</organism>
<gene>
    <name evidence="2" type="ORF">C8F04DRAFT_1391329</name>
</gene>
<name>A0AAD6X942_9AGAR</name>
<feature type="region of interest" description="Disordered" evidence="1">
    <location>
        <begin position="384"/>
        <end position="413"/>
    </location>
</feature>
<feature type="compositionally biased region" description="Polar residues" evidence="1">
    <location>
        <begin position="107"/>
        <end position="117"/>
    </location>
</feature>
<dbReference type="Proteomes" id="UP001218188">
    <property type="component" value="Unassembled WGS sequence"/>
</dbReference>
<accession>A0AAD6X942</accession>
<feature type="compositionally biased region" description="Basic and acidic residues" evidence="1">
    <location>
        <begin position="358"/>
        <end position="368"/>
    </location>
</feature>
<protein>
    <submittedName>
        <fullName evidence="2">Uncharacterized protein</fullName>
    </submittedName>
</protein>
<feature type="compositionally biased region" description="Low complexity" evidence="1">
    <location>
        <begin position="254"/>
        <end position="283"/>
    </location>
</feature>
<proteinExistence type="predicted"/>
<feature type="compositionally biased region" description="Basic and acidic residues" evidence="1">
    <location>
        <begin position="136"/>
        <end position="149"/>
    </location>
</feature>
<evidence type="ECO:0000313" key="2">
    <source>
        <dbReference type="EMBL" id="KAJ7041227.1"/>
    </source>
</evidence>
<sequence>MNRNYSTQRQGPSSSPIGLSRNSSNVSWGTKIKGAIQVGHGLGDAIRGSLGAADVGPHEYTSSSQIADRGRHEIAQGLARMRGVTTSLPPAPVYDRRHSYPTRQYEEQSASVWNRRSSSAHHDRRNPSTASAPFEKYYEHPYPAEHEQDPGFAGLGAGIDPGRRKEGNDRIMPAFVVHPPHPAAPPSQTPYPSHQSYNAQNLHFQSPTISNSTATSPRSSVVPPLPPRNSPSVGPYYEPMDNAHLAVPPPPAPAESSSTGSSLATPTPRSSRQSFSSFRNMRFTGRGKGKGKEKQTEGNNSLGRIQSMFLPSGTTQTRPASPDGDSGTGEHVEPESHPTWSRSPVRKRSISAPTNPPHQHESTLEHAGYDILTYDAKNAYPDWPTEEERIRAQTSPSRGAGGSRLEPVRGVRA</sequence>
<keyword evidence="3" id="KW-1185">Reference proteome</keyword>
<dbReference type="AlphaFoldDB" id="A0AAD6X942"/>
<feature type="compositionally biased region" description="Polar residues" evidence="1">
    <location>
        <begin position="190"/>
        <end position="215"/>
    </location>
</feature>
<reference evidence="2" key="1">
    <citation type="submission" date="2023-03" db="EMBL/GenBank/DDBJ databases">
        <title>Massive genome expansion in bonnet fungi (Mycena s.s.) driven by repeated elements and novel gene families across ecological guilds.</title>
        <authorList>
            <consortium name="Lawrence Berkeley National Laboratory"/>
            <person name="Harder C.B."/>
            <person name="Miyauchi S."/>
            <person name="Viragh M."/>
            <person name="Kuo A."/>
            <person name="Thoen E."/>
            <person name="Andreopoulos B."/>
            <person name="Lu D."/>
            <person name="Skrede I."/>
            <person name="Drula E."/>
            <person name="Henrissat B."/>
            <person name="Morin E."/>
            <person name="Kohler A."/>
            <person name="Barry K."/>
            <person name="LaButti K."/>
            <person name="Morin E."/>
            <person name="Salamov A."/>
            <person name="Lipzen A."/>
            <person name="Mereny Z."/>
            <person name="Hegedus B."/>
            <person name="Baldrian P."/>
            <person name="Stursova M."/>
            <person name="Weitz H."/>
            <person name="Taylor A."/>
            <person name="Grigoriev I.V."/>
            <person name="Nagy L.G."/>
            <person name="Martin F."/>
            <person name="Kauserud H."/>
        </authorList>
    </citation>
    <scope>NUCLEOTIDE SEQUENCE</scope>
    <source>
        <strain evidence="2">CBHHK200</strain>
    </source>
</reference>
<evidence type="ECO:0000256" key="1">
    <source>
        <dbReference type="SAM" id="MobiDB-lite"/>
    </source>
</evidence>
<evidence type="ECO:0000313" key="3">
    <source>
        <dbReference type="Proteomes" id="UP001218188"/>
    </source>
</evidence>
<feature type="region of interest" description="Disordered" evidence="1">
    <location>
        <begin position="45"/>
        <end position="370"/>
    </location>
</feature>
<feature type="region of interest" description="Disordered" evidence="1">
    <location>
        <begin position="1"/>
        <end position="26"/>
    </location>
</feature>
<dbReference type="EMBL" id="JARJCM010000018">
    <property type="protein sequence ID" value="KAJ7041227.1"/>
    <property type="molecule type" value="Genomic_DNA"/>
</dbReference>